<protein>
    <submittedName>
        <fullName evidence="2">Uncharacterized protein</fullName>
    </submittedName>
</protein>
<feature type="transmembrane region" description="Helical" evidence="1">
    <location>
        <begin position="240"/>
        <end position="259"/>
    </location>
</feature>
<feature type="transmembrane region" description="Helical" evidence="1">
    <location>
        <begin position="110"/>
        <end position="132"/>
    </location>
</feature>
<name>A0A4U8YME5_9BACT</name>
<dbReference type="EMBL" id="CAADHO010000004">
    <property type="protein sequence ID" value="VFQ44911.1"/>
    <property type="molecule type" value="Genomic_DNA"/>
</dbReference>
<dbReference type="AlphaFoldDB" id="A0A4U8YME5"/>
<dbReference type="Proteomes" id="UP000507962">
    <property type="component" value="Unassembled WGS sequence"/>
</dbReference>
<evidence type="ECO:0000313" key="2">
    <source>
        <dbReference type="EMBL" id="VFQ44911.1"/>
    </source>
</evidence>
<sequence>MTAYDHVGYGLLLFGMHVGLSWVLFYLYGMCLARWVGYWFPSWCKRLLFVVFGAFVLQAVALKSGTACWESVTVVSATSYCSTWAYIFLKTEVAYRFKGGTYKYAGIKRAMLKNLLEYVCAVGLGVGTALWVRGENPLDGVTHFAGANPVSSFFLVSAYGVSAIYVFCGAFYIVVSSRSDLLLAGVGVLMGICAIVYGLALGAVLMFCSPPVAGLLVCLSGLLLFMLLENSKGTNSSLPMVIPVFVILSVFSGLGLMVAG</sequence>
<accession>A0A4U8YME5</accession>
<feature type="transmembrane region" description="Helical" evidence="1">
    <location>
        <begin position="71"/>
        <end position="89"/>
    </location>
</feature>
<keyword evidence="1" id="KW-0472">Membrane</keyword>
<evidence type="ECO:0000313" key="3">
    <source>
        <dbReference type="Proteomes" id="UP000507962"/>
    </source>
</evidence>
<feature type="transmembrane region" description="Helical" evidence="1">
    <location>
        <begin position="6"/>
        <end position="27"/>
    </location>
</feature>
<keyword evidence="3" id="KW-1185">Reference proteome</keyword>
<organism evidence="2 3">
    <name type="scientific">Desulfoluna butyratoxydans</name>
    <dbReference type="NCBI Taxonomy" id="231438"/>
    <lineage>
        <taxon>Bacteria</taxon>
        <taxon>Pseudomonadati</taxon>
        <taxon>Thermodesulfobacteriota</taxon>
        <taxon>Desulfobacteria</taxon>
        <taxon>Desulfobacterales</taxon>
        <taxon>Desulfolunaceae</taxon>
        <taxon>Desulfoluna</taxon>
    </lineage>
</organism>
<evidence type="ECO:0000256" key="1">
    <source>
        <dbReference type="SAM" id="Phobius"/>
    </source>
</evidence>
<keyword evidence="1" id="KW-1133">Transmembrane helix</keyword>
<feature type="transmembrane region" description="Helical" evidence="1">
    <location>
        <begin position="152"/>
        <end position="174"/>
    </location>
</feature>
<proteinExistence type="predicted"/>
<feature type="transmembrane region" description="Helical" evidence="1">
    <location>
        <begin position="181"/>
        <end position="205"/>
    </location>
</feature>
<reference evidence="2 3" key="1">
    <citation type="submission" date="2019-03" db="EMBL/GenBank/DDBJ databases">
        <authorList>
            <person name="Nijsse B."/>
        </authorList>
    </citation>
    <scope>NUCLEOTIDE SEQUENCE [LARGE SCALE GENOMIC DNA]</scope>
    <source>
        <strain evidence="2">Desulfoluna butyratoxydans MSL71</strain>
    </source>
</reference>
<gene>
    <name evidence="2" type="ORF">MSL71_25680</name>
</gene>
<feature type="transmembrane region" description="Helical" evidence="1">
    <location>
        <begin position="211"/>
        <end position="228"/>
    </location>
</feature>
<keyword evidence="1" id="KW-0812">Transmembrane</keyword>